<organism evidence="2 3">
    <name type="scientific">Tetrapyrgos nigripes</name>
    <dbReference type="NCBI Taxonomy" id="182062"/>
    <lineage>
        <taxon>Eukaryota</taxon>
        <taxon>Fungi</taxon>
        <taxon>Dikarya</taxon>
        <taxon>Basidiomycota</taxon>
        <taxon>Agaricomycotina</taxon>
        <taxon>Agaricomycetes</taxon>
        <taxon>Agaricomycetidae</taxon>
        <taxon>Agaricales</taxon>
        <taxon>Marasmiineae</taxon>
        <taxon>Marasmiaceae</taxon>
        <taxon>Tetrapyrgos</taxon>
    </lineage>
</organism>
<sequence>MADPTISLPSSTPGTAFTSFSSSTLSSPAPSPEVLYAQQSVEHIENGIRGLDVTFETLIGQIMHSGMVAGDAGVAAEIQEIRSRLEDQEKKHKDGLDEIDLIMKDFMEGEIIDQLQKQVEEEVNTDLDRLVKEETARALETLVPAQLQNNVQEKKAELERVRTKLHNSESRRANSLLRDRNLTEKLHTLYKADGTVSPLFPKTLQDLFALDAKTSHDLVREYDLPKPLDEDRDNNLNRFMVFCGVQYQKLQSRKGLIRSDSKTEKR</sequence>
<feature type="region of interest" description="Disordered" evidence="1">
    <location>
        <begin position="1"/>
        <end position="31"/>
    </location>
</feature>
<feature type="compositionally biased region" description="Low complexity" evidence="1">
    <location>
        <begin position="9"/>
        <end position="28"/>
    </location>
</feature>
<dbReference type="AlphaFoldDB" id="A0A8H5CWL9"/>
<name>A0A8H5CWL9_9AGAR</name>
<reference evidence="2 3" key="1">
    <citation type="journal article" date="2020" name="ISME J.">
        <title>Uncovering the hidden diversity of litter-decomposition mechanisms in mushroom-forming fungi.</title>
        <authorList>
            <person name="Floudas D."/>
            <person name="Bentzer J."/>
            <person name="Ahren D."/>
            <person name="Johansson T."/>
            <person name="Persson P."/>
            <person name="Tunlid A."/>
        </authorList>
    </citation>
    <scope>NUCLEOTIDE SEQUENCE [LARGE SCALE GENOMIC DNA]</scope>
    <source>
        <strain evidence="2 3">CBS 291.85</strain>
    </source>
</reference>
<keyword evidence="3" id="KW-1185">Reference proteome</keyword>
<dbReference type="Proteomes" id="UP000559256">
    <property type="component" value="Unassembled WGS sequence"/>
</dbReference>
<proteinExistence type="predicted"/>
<dbReference type="OrthoDB" id="3235759at2759"/>
<evidence type="ECO:0000313" key="2">
    <source>
        <dbReference type="EMBL" id="KAF5348714.1"/>
    </source>
</evidence>
<gene>
    <name evidence="2" type="ORF">D9758_006756</name>
</gene>
<protein>
    <submittedName>
        <fullName evidence="2">Uncharacterized protein</fullName>
    </submittedName>
</protein>
<evidence type="ECO:0000256" key="1">
    <source>
        <dbReference type="SAM" id="MobiDB-lite"/>
    </source>
</evidence>
<comment type="caution">
    <text evidence="2">The sequence shown here is derived from an EMBL/GenBank/DDBJ whole genome shotgun (WGS) entry which is preliminary data.</text>
</comment>
<evidence type="ECO:0000313" key="3">
    <source>
        <dbReference type="Proteomes" id="UP000559256"/>
    </source>
</evidence>
<accession>A0A8H5CWL9</accession>
<dbReference type="EMBL" id="JAACJM010000085">
    <property type="protein sequence ID" value="KAF5348714.1"/>
    <property type="molecule type" value="Genomic_DNA"/>
</dbReference>